<dbReference type="Gene3D" id="1.10.246.130">
    <property type="match status" value="1"/>
</dbReference>
<gene>
    <name evidence="2" type="ORF">UFOPK3376_02701</name>
</gene>
<evidence type="ECO:0000256" key="1">
    <source>
        <dbReference type="SAM" id="MobiDB-lite"/>
    </source>
</evidence>
<dbReference type="InterPro" id="IPR052896">
    <property type="entry name" value="GGT-like_enzyme"/>
</dbReference>
<protein>
    <submittedName>
        <fullName evidence="2">Unannotated protein</fullName>
    </submittedName>
</protein>
<accession>A0A6J7F3X1</accession>
<dbReference type="PANTHER" id="PTHR43881">
    <property type="entry name" value="GAMMA-GLUTAMYLTRANSPEPTIDASE (AFU_ORTHOLOGUE AFUA_4G13580)"/>
    <property type="match status" value="1"/>
</dbReference>
<dbReference type="InterPro" id="IPR029055">
    <property type="entry name" value="Ntn_hydrolases_N"/>
</dbReference>
<sequence>MPAIAAPFTSTRATGAMVASADQLATQAGMSILAQGGNAVDAAIATNAAIAVTGPHMCGMGGDLYALIHDGTQVHALNSTGRAGSGSDAARLRSEGHTEMPFRHDIRIVTVPGCVDGWCALHERFGRLPLAQLLAPAIRLAEDGFPASPLLIGAFALLDDQARESLHEVVEQARRPGDRVRRPGAARALRAIAENGRDGLYLGEFGEGLRRIGGGLYSEADLATPGATWVAPLSQDAFGRRLHTIPPNSQGYLLLGSAALADRLPLPADPDDPQWAHLLVEAAKAAGYDRPVVLHENADGPALLATIAQRLGSIDPTAASRRVPPTFDGDTTYLCTVDHDRMGVSLIQSNASNFGSWLVEPNTQINLHNRGLGFSLQHGHPGELAPGRRPPHTLSPALATNPDGSLAAVFGTMGGDGQPQILLQVATRLFHHGLSPAAALHAGRWILKGPVTGFDTWTAPAGPQVLIEGHAPAEWRAALTERGHTVVVSPPYDSAFGHAHAIVVEPDGMLSGAADPRTRIGSVAGL</sequence>
<feature type="region of interest" description="Disordered" evidence="1">
    <location>
        <begin position="377"/>
        <end position="397"/>
    </location>
</feature>
<dbReference type="InterPro" id="IPR043137">
    <property type="entry name" value="GGT_ssub_C"/>
</dbReference>
<name>A0A6J7F3X1_9ZZZZ</name>
<organism evidence="2">
    <name type="scientific">freshwater metagenome</name>
    <dbReference type="NCBI Taxonomy" id="449393"/>
    <lineage>
        <taxon>unclassified sequences</taxon>
        <taxon>metagenomes</taxon>
        <taxon>ecological metagenomes</taxon>
    </lineage>
</organism>
<dbReference type="Pfam" id="PF01019">
    <property type="entry name" value="G_glu_transpept"/>
    <property type="match status" value="1"/>
</dbReference>
<proteinExistence type="predicted"/>
<dbReference type="PANTHER" id="PTHR43881:SF5">
    <property type="entry name" value="GAMMA-GLUTAMYLTRANSPEPTIDASE"/>
    <property type="match status" value="1"/>
</dbReference>
<reference evidence="2" key="1">
    <citation type="submission" date="2020-05" db="EMBL/GenBank/DDBJ databases">
        <authorList>
            <person name="Chiriac C."/>
            <person name="Salcher M."/>
            <person name="Ghai R."/>
            <person name="Kavagutti S V."/>
        </authorList>
    </citation>
    <scope>NUCLEOTIDE SEQUENCE</scope>
</reference>
<dbReference type="EMBL" id="CAFBLP010000097">
    <property type="protein sequence ID" value="CAB4889511.1"/>
    <property type="molecule type" value="Genomic_DNA"/>
</dbReference>
<dbReference type="SUPFAM" id="SSF56235">
    <property type="entry name" value="N-terminal nucleophile aminohydrolases (Ntn hydrolases)"/>
    <property type="match status" value="1"/>
</dbReference>
<dbReference type="Gene3D" id="3.60.20.40">
    <property type="match status" value="1"/>
</dbReference>
<dbReference type="AlphaFoldDB" id="A0A6J7F3X1"/>
<evidence type="ECO:0000313" key="2">
    <source>
        <dbReference type="EMBL" id="CAB4889511.1"/>
    </source>
</evidence>
<dbReference type="PRINTS" id="PR01210">
    <property type="entry name" value="GGTRANSPTASE"/>
</dbReference>
<dbReference type="InterPro" id="IPR043138">
    <property type="entry name" value="GGT_lsub"/>
</dbReference>